<keyword evidence="3" id="KW-1185">Reference proteome</keyword>
<organism evidence="2 3">
    <name type="scientific">Plakobranchus ocellatus</name>
    <dbReference type="NCBI Taxonomy" id="259542"/>
    <lineage>
        <taxon>Eukaryota</taxon>
        <taxon>Metazoa</taxon>
        <taxon>Spiralia</taxon>
        <taxon>Lophotrochozoa</taxon>
        <taxon>Mollusca</taxon>
        <taxon>Gastropoda</taxon>
        <taxon>Heterobranchia</taxon>
        <taxon>Euthyneura</taxon>
        <taxon>Panpulmonata</taxon>
        <taxon>Sacoglossa</taxon>
        <taxon>Placobranchoidea</taxon>
        <taxon>Plakobranchidae</taxon>
        <taxon>Plakobranchus</taxon>
    </lineage>
</organism>
<sequence>MSLQGPVRQDKPSRTEKSQAALTEMKTDEIEVMLTLTANNSLNSNEAVRRCSPHAQPREEMFQINSVNCDIFVPPKLEKKNNPSSNLPSPLVL</sequence>
<protein>
    <submittedName>
        <fullName evidence="2">Uncharacterized protein</fullName>
    </submittedName>
</protein>
<reference evidence="2 3" key="1">
    <citation type="journal article" date="2021" name="Elife">
        <title>Chloroplast acquisition without the gene transfer in kleptoplastic sea slugs, Plakobranchus ocellatus.</title>
        <authorList>
            <person name="Maeda T."/>
            <person name="Takahashi S."/>
            <person name="Yoshida T."/>
            <person name="Shimamura S."/>
            <person name="Takaki Y."/>
            <person name="Nagai Y."/>
            <person name="Toyoda A."/>
            <person name="Suzuki Y."/>
            <person name="Arimoto A."/>
            <person name="Ishii H."/>
            <person name="Satoh N."/>
            <person name="Nishiyama T."/>
            <person name="Hasebe M."/>
            <person name="Maruyama T."/>
            <person name="Minagawa J."/>
            <person name="Obokata J."/>
            <person name="Shigenobu S."/>
        </authorList>
    </citation>
    <scope>NUCLEOTIDE SEQUENCE [LARGE SCALE GENOMIC DNA]</scope>
</reference>
<evidence type="ECO:0000313" key="2">
    <source>
        <dbReference type="EMBL" id="GFN88008.1"/>
    </source>
</evidence>
<dbReference type="AlphaFoldDB" id="A0AAV3Z0T4"/>
<dbReference type="Proteomes" id="UP000735302">
    <property type="component" value="Unassembled WGS sequence"/>
</dbReference>
<dbReference type="EMBL" id="BLXT01001819">
    <property type="protein sequence ID" value="GFN88008.1"/>
    <property type="molecule type" value="Genomic_DNA"/>
</dbReference>
<name>A0AAV3Z0T4_9GAST</name>
<feature type="region of interest" description="Disordered" evidence="1">
    <location>
        <begin position="1"/>
        <end position="25"/>
    </location>
</feature>
<proteinExistence type="predicted"/>
<evidence type="ECO:0000313" key="3">
    <source>
        <dbReference type="Proteomes" id="UP000735302"/>
    </source>
</evidence>
<comment type="caution">
    <text evidence="2">The sequence shown here is derived from an EMBL/GenBank/DDBJ whole genome shotgun (WGS) entry which is preliminary data.</text>
</comment>
<feature type="compositionally biased region" description="Basic and acidic residues" evidence="1">
    <location>
        <begin position="8"/>
        <end position="17"/>
    </location>
</feature>
<gene>
    <name evidence="2" type="ORF">PoB_001451400</name>
</gene>
<evidence type="ECO:0000256" key="1">
    <source>
        <dbReference type="SAM" id="MobiDB-lite"/>
    </source>
</evidence>
<accession>A0AAV3Z0T4</accession>